<dbReference type="InterPro" id="IPR043129">
    <property type="entry name" value="ATPase_NBD"/>
</dbReference>
<protein>
    <submittedName>
        <fullName evidence="2">Putative exopolyphosphatase</fullName>
    </submittedName>
</protein>
<dbReference type="STRING" id="331113.SNE_A02950"/>
<dbReference type="EMBL" id="FR872582">
    <property type="protein sequence ID" value="CCB88172.1"/>
    <property type="molecule type" value="Genomic_DNA"/>
</dbReference>
<organism evidence="2 3">
    <name type="scientific">Simkania negevensis (strain ATCC VR-1471 / DSM 27360 / Z)</name>
    <dbReference type="NCBI Taxonomy" id="331113"/>
    <lineage>
        <taxon>Bacteria</taxon>
        <taxon>Pseudomonadati</taxon>
        <taxon>Chlamydiota</taxon>
        <taxon>Chlamydiia</taxon>
        <taxon>Parachlamydiales</taxon>
        <taxon>Simkaniaceae</taxon>
        <taxon>Simkania</taxon>
    </lineage>
</organism>
<dbReference type="RefSeq" id="WP_013942639.1">
    <property type="nucleotide sequence ID" value="NC_015713.1"/>
</dbReference>
<dbReference type="PANTHER" id="PTHR30005">
    <property type="entry name" value="EXOPOLYPHOSPHATASE"/>
    <property type="match status" value="1"/>
</dbReference>
<accession>F8L619</accession>
<dbReference type="GO" id="GO:0006357">
    <property type="term" value="P:regulation of transcription by RNA polymerase II"/>
    <property type="evidence" value="ECO:0007669"/>
    <property type="project" value="TreeGrafter"/>
</dbReference>
<dbReference type="eggNOG" id="COG0248">
    <property type="taxonomic scope" value="Bacteria"/>
</dbReference>
<dbReference type="PANTHER" id="PTHR30005:SF0">
    <property type="entry name" value="RETROGRADE REGULATION PROTEIN 2"/>
    <property type="match status" value="1"/>
</dbReference>
<evidence type="ECO:0000259" key="1">
    <source>
        <dbReference type="Pfam" id="PF02541"/>
    </source>
</evidence>
<dbReference type="HOGENOM" id="CLU_810974_0_0_0"/>
<gene>
    <name evidence="2" type="primary">ppx</name>
    <name evidence="2" type="ordered locus">SNE_A02950</name>
</gene>
<feature type="domain" description="Ppx/GppA phosphatase N-terminal" evidence="1">
    <location>
        <begin position="77"/>
        <end position="309"/>
    </location>
</feature>
<dbReference type="AlphaFoldDB" id="F8L619"/>
<dbReference type="Gene3D" id="3.30.420.40">
    <property type="match status" value="1"/>
</dbReference>
<proteinExistence type="predicted"/>
<sequence length="358" mass="39456">MSIDAIDSQEGLFEGAYFQENSIMPVDVLSLNLIPEIEMSTLEKVQLNSEVIERRAIIDVGSGGTKFLIADFNRATGDYTIVKEGKMNVPYQKALNASKDHTFDPEIRAQGIAAFQEIQEVFYQYGVQQSYAFATEAFRQAGNATDFVAEIANRSGINVHILEQKDEAAIAFQQAALHLGIPQEQLVVLEIGTGSFQLSIKDETAHMGDLGSVPFHEHIVQEILGVTADGKITSLTDEQMKTADKLARDIARQAEKDIKNVIRGDAGRAIVGIGNLFTRSLAPHATTPDVIVRKDIRNFIQEILQKTPEEIQSDPFLSSDLSNAILALGFMKALQIHEIHVLDTSNTTTILRNEGNWS</sequence>
<dbReference type="InterPro" id="IPR050273">
    <property type="entry name" value="GppA/Ppx_hydrolase"/>
</dbReference>
<dbReference type="KEGG" id="sng:SNE_A02950"/>
<reference key="1">
    <citation type="journal article" date="2011" name="Mol. Biol. Evol.">
        <title>Unity in variety -- the pan-genome of the Chlamydiae.</title>
        <authorList>
            <person name="Collingro A."/>
            <person name="Tischler P."/>
            <person name="Weinmaier T."/>
            <person name="Penz T."/>
            <person name="Heinz E."/>
            <person name="Brunham R.C."/>
            <person name="Read T.D."/>
            <person name="Bavoil P.M."/>
            <person name="Sachse K."/>
            <person name="Kahane S."/>
            <person name="Friedman M.G."/>
            <person name="Rattei T."/>
            <person name="Myers G.S.A."/>
            <person name="Horn M."/>
        </authorList>
    </citation>
    <scope>NUCLEOTIDE SEQUENCE</scope>
    <source>
        <strain>Z</strain>
    </source>
</reference>
<dbReference type="OrthoDB" id="20072at2"/>
<keyword evidence="3" id="KW-1185">Reference proteome</keyword>
<reference evidence="2 3" key="2">
    <citation type="journal article" date="2011" name="Mol. Biol. Evol.">
        <title>Unity in variety--the pan-genome of the Chlamydiae.</title>
        <authorList>
            <person name="Collingro A."/>
            <person name="Tischler P."/>
            <person name="Weinmaier T."/>
            <person name="Penz T."/>
            <person name="Heinz E."/>
            <person name="Brunham R.C."/>
            <person name="Read T.D."/>
            <person name="Bavoil P.M."/>
            <person name="Sachse K."/>
            <person name="Kahane S."/>
            <person name="Friedman M.G."/>
            <person name="Rattei T."/>
            <person name="Myers G.S."/>
            <person name="Horn M."/>
        </authorList>
    </citation>
    <scope>NUCLEOTIDE SEQUENCE [LARGE SCALE GENOMIC DNA]</scope>
    <source>
        <strain evidence="3">ATCC VR-1471 / Z</strain>
    </source>
</reference>
<evidence type="ECO:0000313" key="2">
    <source>
        <dbReference type="EMBL" id="CCB88172.1"/>
    </source>
</evidence>
<dbReference type="Pfam" id="PF02541">
    <property type="entry name" value="Ppx-GppA"/>
    <property type="match status" value="1"/>
</dbReference>
<dbReference type="InterPro" id="IPR003695">
    <property type="entry name" value="Ppx_GppA_N"/>
</dbReference>
<name>F8L619_SIMNZ</name>
<evidence type="ECO:0000313" key="3">
    <source>
        <dbReference type="Proteomes" id="UP000000496"/>
    </source>
</evidence>
<dbReference type="Gene3D" id="3.30.420.150">
    <property type="entry name" value="Exopolyphosphatase. Domain 2"/>
    <property type="match status" value="1"/>
</dbReference>
<dbReference type="SUPFAM" id="SSF53067">
    <property type="entry name" value="Actin-like ATPase domain"/>
    <property type="match status" value="1"/>
</dbReference>
<dbReference type="Proteomes" id="UP000000496">
    <property type="component" value="Chromosome gsn.131"/>
</dbReference>